<dbReference type="EMBL" id="JANJYJ010000003">
    <property type="protein sequence ID" value="KAK3222721.1"/>
    <property type="molecule type" value="Genomic_DNA"/>
</dbReference>
<evidence type="ECO:0008006" key="4">
    <source>
        <dbReference type="Google" id="ProtNLM"/>
    </source>
</evidence>
<protein>
    <recommendedName>
        <fullName evidence="4">Protein FAR1-RELATED SEQUENCE</fullName>
    </recommendedName>
</protein>
<dbReference type="Proteomes" id="UP001281410">
    <property type="component" value="Unassembled WGS sequence"/>
</dbReference>
<keyword evidence="3" id="KW-1185">Reference proteome</keyword>
<evidence type="ECO:0000313" key="2">
    <source>
        <dbReference type="EMBL" id="KAK3222721.1"/>
    </source>
</evidence>
<organism evidence="2 3">
    <name type="scientific">Dipteronia sinensis</name>
    <dbReference type="NCBI Taxonomy" id="43782"/>
    <lineage>
        <taxon>Eukaryota</taxon>
        <taxon>Viridiplantae</taxon>
        <taxon>Streptophyta</taxon>
        <taxon>Embryophyta</taxon>
        <taxon>Tracheophyta</taxon>
        <taxon>Spermatophyta</taxon>
        <taxon>Magnoliopsida</taxon>
        <taxon>eudicotyledons</taxon>
        <taxon>Gunneridae</taxon>
        <taxon>Pentapetalae</taxon>
        <taxon>rosids</taxon>
        <taxon>malvids</taxon>
        <taxon>Sapindales</taxon>
        <taxon>Sapindaceae</taxon>
        <taxon>Hippocastanoideae</taxon>
        <taxon>Acereae</taxon>
        <taxon>Dipteronia</taxon>
    </lineage>
</organism>
<comment type="caution">
    <text evidence="2">The sequence shown here is derived from an EMBL/GenBank/DDBJ whole genome shotgun (WGS) entry which is preliminary data.</text>
</comment>
<sequence length="118" mass="13724">MNLKELPSEYILKRWTRKVRSESVKDIDERDIQVDARLQQTTRYRNLCFIFTKLSSMGVESEETYKVAVGRANELSNIIEEMLSSQLFGISYENVDQGSAPITDNDNKRVRAKGFKKR</sequence>
<feature type="region of interest" description="Disordered" evidence="1">
    <location>
        <begin position="96"/>
        <end position="118"/>
    </location>
</feature>
<gene>
    <name evidence="2" type="ORF">Dsin_009746</name>
</gene>
<evidence type="ECO:0000313" key="3">
    <source>
        <dbReference type="Proteomes" id="UP001281410"/>
    </source>
</evidence>
<evidence type="ECO:0000256" key="1">
    <source>
        <dbReference type="SAM" id="MobiDB-lite"/>
    </source>
</evidence>
<dbReference type="AlphaFoldDB" id="A0AAE0AR79"/>
<name>A0AAE0AR79_9ROSI</name>
<proteinExistence type="predicted"/>
<accession>A0AAE0AR79</accession>
<reference evidence="2" key="1">
    <citation type="journal article" date="2023" name="Plant J.">
        <title>Genome sequences and population genomics provide insights into the demographic history, inbreeding, and mutation load of two 'living fossil' tree species of Dipteronia.</title>
        <authorList>
            <person name="Feng Y."/>
            <person name="Comes H.P."/>
            <person name="Chen J."/>
            <person name="Zhu S."/>
            <person name="Lu R."/>
            <person name="Zhang X."/>
            <person name="Li P."/>
            <person name="Qiu J."/>
            <person name="Olsen K.M."/>
            <person name="Qiu Y."/>
        </authorList>
    </citation>
    <scope>NUCLEOTIDE SEQUENCE</scope>
    <source>
        <strain evidence="2">NBL</strain>
    </source>
</reference>